<comment type="caution">
    <text evidence="1">The sequence shown here is derived from an EMBL/GenBank/DDBJ whole genome shotgun (WGS) entry which is preliminary data.</text>
</comment>
<protein>
    <submittedName>
        <fullName evidence="1">Uncharacterized protein</fullName>
    </submittedName>
</protein>
<dbReference type="AlphaFoldDB" id="A0A9X2NQQ2"/>
<name>A0A9X2NQQ2_9BACE</name>
<proteinExistence type="predicted"/>
<keyword evidence="2" id="KW-1185">Reference proteome</keyword>
<evidence type="ECO:0000313" key="1">
    <source>
        <dbReference type="EMBL" id="MCR6504073.1"/>
    </source>
</evidence>
<sequence>MICKSGITISHGHKALMRSMRNLLNAPPPVISNLALPSGKGWAVMMRDISLLGYLTVAVKLQGTHCLRTGAQYLFHVIGIAVTFRIPDIRPMA</sequence>
<reference evidence="1" key="2">
    <citation type="submission" date="2022-04" db="EMBL/GenBank/DDBJ databases">
        <authorList>
            <person name="Fokt H."/>
            <person name="Baines J."/>
        </authorList>
    </citation>
    <scope>NUCLEOTIDE SEQUENCE</scope>
    <source>
        <strain evidence="1">KH365_2</strain>
    </source>
</reference>
<accession>A0A9X2NQQ2</accession>
<gene>
    <name evidence="1" type="ORF">M1B79_05115</name>
</gene>
<reference evidence="1" key="1">
    <citation type="journal article" date="2022" name="Arch. Microbiol.">
        <title>Bacteroides muris sp. nov. isolated from the cecum of wild-derived house mice.</title>
        <authorList>
            <person name="Fokt H."/>
            <person name="Unni R."/>
            <person name="Repnik U."/>
            <person name="Schmitz R.A."/>
            <person name="Bramkamp M."/>
            <person name="Baines J.F."/>
            <person name="Unterweger D."/>
        </authorList>
    </citation>
    <scope>NUCLEOTIDE SEQUENCE</scope>
    <source>
        <strain evidence="1">KH365_2</strain>
    </source>
</reference>
<evidence type="ECO:0000313" key="2">
    <source>
        <dbReference type="Proteomes" id="UP001143192"/>
    </source>
</evidence>
<dbReference type="EMBL" id="JAMZED010000008">
    <property type="protein sequence ID" value="MCR6504073.1"/>
    <property type="molecule type" value="Genomic_DNA"/>
</dbReference>
<organism evidence="1 2">
    <name type="scientific">Bacteroides muris</name>
    <name type="common">ex Fokt et al. 2023</name>
    <dbReference type="NCBI Taxonomy" id="2937417"/>
    <lineage>
        <taxon>Bacteria</taxon>
        <taxon>Pseudomonadati</taxon>
        <taxon>Bacteroidota</taxon>
        <taxon>Bacteroidia</taxon>
        <taxon>Bacteroidales</taxon>
        <taxon>Bacteroidaceae</taxon>
        <taxon>Bacteroides</taxon>
    </lineage>
</organism>
<dbReference type="Proteomes" id="UP001143192">
    <property type="component" value="Unassembled WGS sequence"/>
</dbReference>